<proteinExistence type="predicted"/>
<reference evidence="1" key="1">
    <citation type="submission" date="2023-01" db="EMBL/GenBank/DDBJ databases">
        <title>Genome assembly of the deep-sea coral Lophelia pertusa.</title>
        <authorList>
            <person name="Herrera S."/>
            <person name="Cordes E."/>
        </authorList>
    </citation>
    <scope>NUCLEOTIDE SEQUENCE</scope>
    <source>
        <strain evidence="1">USNM1676648</strain>
        <tissue evidence="1">Polyp</tissue>
    </source>
</reference>
<organism evidence="1 2">
    <name type="scientific">Desmophyllum pertusum</name>
    <dbReference type="NCBI Taxonomy" id="174260"/>
    <lineage>
        <taxon>Eukaryota</taxon>
        <taxon>Metazoa</taxon>
        <taxon>Cnidaria</taxon>
        <taxon>Anthozoa</taxon>
        <taxon>Hexacorallia</taxon>
        <taxon>Scleractinia</taxon>
        <taxon>Caryophylliina</taxon>
        <taxon>Caryophylliidae</taxon>
        <taxon>Desmophyllum</taxon>
    </lineage>
</organism>
<dbReference type="EMBL" id="MU826380">
    <property type="protein sequence ID" value="KAJ7377329.1"/>
    <property type="molecule type" value="Genomic_DNA"/>
</dbReference>
<accession>A0A9W9ZAA2</accession>
<protein>
    <submittedName>
        <fullName evidence="1">Uncharacterized protein</fullName>
    </submittedName>
</protein>
<evidence type="ECO:0000313" key="1">
    <source>
        <dbReference type="EMBL" id="KAJ7377329.1"/>
    </source>
</evidence>
<dbReference type="AlphaFoldDB" id="A0A9W9ZAA2"/>
<dbReference type="OrthoDB" id="5955903at2759"/>
<sequence length="155" mass="17703">MGQICSWMYCSCWTNCTCCQFDSAVCGPRYARYQSDDLDVDMENIVGDLLELDPLQYDREIGTEKINAWIDGAIPHVGMPPSFIAISRAKCLKYWQVLQTKPAAKLSGSFVRFCFEKRPNGELPRLLIEHKGKSVIVRSPQERNRLKSKVPEVRV</sequence>
<keyword evidence="2" id="KW-1185">Reference proteome</keyword>
<comment type="caution">
    <text evidence="1">The sequence shown here is derived from an EMBL/GenBank/DDBJ whole genome shotgun (WGS) entry which is preliminary data.</text>
</comment>
<dbReference type="Proteomes" id="UP001163046">
    <property type="component" value="Unassembled WGS sequence"/>
</dbReference>
<gene>
    <name evidence="1" type="ORF">OS493_029688</name>
</gene>
<name>A0A9W9ZAA2_9CNID</name>
<evidence type="ECO:0000313" key="2">
    <source>
        <dbReference type="Proteomes" id="UP001163046"/>
    </source>
</evidence>